<evidence type="ECO:0000256" key="1">
    <source>
        <dbReference type="ARBA" id="ARBA00022801"/>
    </source>
</evidence>
<protein>
    <submittedName>
        <fullName evidence="4">(spotted green pufferfish) hypothetical protein</fullName>
    </submittedName>
</protein>
<dbReference type="PANTHER" id="PTHR10340">
    <property type="entry name" value="SPHINGOMYELIN PHOSPHODIESTERASE"/>
    <property type="match status" value="1"/>
</dbReference>
<dbReference type="Pfam" id="PF19272">
    <property type="entry name" value="ASMase_C"/>
    <property type="match status" value="1"/>
</dbReference>
<dbReference type="GO" id="GO:0008081">
    <property type="term" value="F:phosphoric diester hydrolase activity"/>
    <property type="evidence" value="ECO:0007669"/>
    <property type="project" value="TreeGrafter"/>
</dbReference>
<evidence type="ECO:0000256" key="2">
    <source>
        <dbReference type="ARBA" id="ARBA00023180"/>
    </source>
</evidence>
<dbReference type="Gene3D" id="3.60.21.10">
    <property type="match status" value="1"/>
</dbReference>
<reference evidence="4" key="1">
    <citation type="journal article" date="2004" name="Nature">
        <title>Genome duplication in the teleost fish Tetraodon nigroviridis reveals the early vertebrate proto-karyotype.</title>
        <authorList>
            <person name="Jaillon O."/>
            <person name="Aury J.-M."/>
            <person name="Brunet F."/>
            <person name="Petit J.-L."/>
            <person name="Stange-Thomann N."/>
            <person name="Mauceli E."/>
            <person name="Bouneau L."/>
            <person name="Fischer C."/>
            <person name="Ozouf-Costaz C."/>
            <person name="Bernot A."/>
            <person name="Nicaud S."/>
            <person name="Jaffe D."/>
            <person name="Fisher S."/>
            <person name="Lutfalla G."/>
            <person name="Dossat C."/>
            <person name="Segurens B."/>
            <person name="Dasilva C."/>
            <person name="Salanoubat M."/>
            <person name="Levy M."/>
            <person name="Boudet N."/>
            <person name="Castellano S."/>
            <person name="Anthouard V."/>
            <person name="Jubin C."/>
            <person name="Castelli V."/>
            <person name="Katinka M."/>
            <person name="Vacherie B."/>
            <person name="Biemont C."/>
            <person name="Skalli Z."/>
            <person name="Cattolico L."/>
            <person name="Poulain J."/>
            <person name="De Berardinis V."/>
            <person name="Cruaud C."/>
            <person name="Duprat S."/>
            <person name="Brottier P."/>
            <person name="Coutanceau J.-P."/>
            <person name="Gouzy J."/>
            <person name="Parra G."/>
            <person name="Lardier G."/>
            <person name="Chapple C."/>
            <person name="McKernan K.J."/>
            <person name="McEwan P."/>
            <person name="Bosak S."/>
            <person name="Kellis M."/>
            <person name="Volff J.-N."/>
            <person name="Guigo R."/>
            <person name="Zody M.C."/>
            <person name="Mesirov J."/>
            <person name="Lindblad-Toh K."/>
            <person name="Birren B."/>
            <person name="Nusbaum C."/>
            <person name="Kahn D."/>
            <person name="Robinson-Rechavi M."/>
            <person name="Laudet V."/>
            <person name="Schachter V."/>
            <person name="Quetier F."/>
            <person name="Saurin W."/>
            <person name="Scarpelli C."/>
            <person name="Wincker P."/>
            <person name="Lander E.S."/>
            <person name="Weissenbach J."/>
            <person name="Roest Crollius H."/>
        </authorList>
    </citation>
    <scope>NUCLEOTIDE SEQUENCE [LARGE SCALE GENOMIC DNA]</scope>
</reference>
<dbReference type="AlphaFoldDB" id="Q4T8Q0"/>
<dbReference type="SUPFAM" id="SSF56300">
    <property type="entry name" value="Metallo-dependent phosphatases"/>
    <property type="match status" value="1"/>
</dbReference>
<dbReference type="FunFam" id="3.60.21.10:FF:000143">
    <property type="entry name" value="Acid sphingomyelinase-like phosphodiesterase"/>
    <property type="match status" value="1"/>
</dbReference>
<evidence type="ECO:0000313" key="4">
    <source>
        <dbReference type="EMBL" id="CAF90732.1"/>
    </source>
</evidence>
<gene>
    <name evidence="4" type="ORF">GSTENG00005127001</name>
</gene>
<accession>Q4T8Q0</accession>
<keyword evidence="1" id="KW-0378">Hydrolase</keyword>
<dbReference type="OrthoDB" id="348678at2759"/>
<sequence>MPAFTSAIYKAAAELWRPWLQPEALLTLSQGGFYSQQVRAGLRVVSLNTVLYYGPNEVTSNMTDPAGQFDWLEETLLNASRSLEKVYIIGHVPVGYLPFARNVTAVRERHNERLVAIFRKYSDVIAGHFYGHTHRDSIMVLLDHHGNPVNSLFVSPAVTPIKHVTEAYSNNPSFRMYQYDSGDYAVLDVWQYYLNLTEANQQQKSDWRLEYVMTEAFGLADLRPGSLLKLGLSFWLPQAAHLPPLLHTLHGRLRQQRHLRGSLQGGPGVCRALPGPALLLQVCGARRTVEHTHQQGGSSGTWMLIVFICVYI</sequence>
<dbReference type="KEGG" id="tng:GSTEN00005127G001"/>
<comment type="caution">
    <text evidence="4">The sequence shown here is derived from an EMBL/GenBank/DDBJ whole genome shotgun (WGS) entry which is preliminary data.</text>
</comment>
<dbReference type="InterPro" id="IPR045473">
    <property type="entry name" value="ASM_C"/>
</dbReference>
<name>Q4T8Q0_TETNG</name>
<feature type="domain" description="Sphingomyelin phosphodiesterase C-terminal" evidence="3">
    <location>
        <begin position="147"/>
        <end position="239"/>
    </location>
</feature>
<dbReference type="EMBL" id="CAAE01007757">
    <property type="protein sequence ID" value="CAF90732.1"/>
    <property type="molecule type" value="Genomic_DNA"/>
</dbReference>
<reference evidence="4" key="2">
    <citation type="submission" date="2004-02" db="EMBL/GenBank/DDBJ databases">
        <authorList>
            <consortium name="Genoscope"/>
            <consortium name="Whitehead Institute Centre for Genome Research"/>
        </authorList>
    </citation>
    <scope>NUCLEOTIDE SEQUENCE</scope>
</reference>
<proteinExistence type="predicted"/>
<dbReference type="GO" id="GO:0005615">
    <property type="term" value="C:extracellular space"/>
    <property type="evidence" value="ECO:0007669"/>
    <property type="project" value="TreeGrafter"/>
</dbReference>
<keyword evidence="2" id="KW-0325">Glycoprotein</keyword>
<organism evidence="4">
    <name type="scientific">Tetraodon nigroviridis</name>
    <name type="common">Spotted green pufferfish</name>
    <name type="synonym">Chelonodon nigroviridis</name>
    <dbReference type="NCBI Taxonomy" id="99883"/>
    <lineage>
        <taxon>Eukaryota</taxon>
        <taxon>Metazoa</taxon>
        <taxon>Chordata</taxon>
        <taxon>Craniata</taxon>
        <taxon>Vertebrata</taxon>
        <taxon>Euteleostomi</taxon>
        <taxon>Actinopterygii</taxon>
        <taxon>Neopterygii</taxon>
        <taxon>Teleostei</taxon>
        <taxon>Neoteleostei</taxon>
        <taxon>Acanthomorphata</taxon>
        <taxon>Eupercaria</taxon>
        <taxon>Tetraodontiformes</taxon>
        <taxon>Tetradontoidea</taxon>
        <taxon>Tetraodontidae</taxon>
        <taxon>Tetraodon</taxon>
    </lineage>
</organism>
<dbReference type="PANTHER" id="PTHR10340:SF24">
    <property type="entry name" value="ACID SPHINGOMYELINASE-LIKE PHOSPHODIESTERASE 3A"/>
    <property type="match status" value="1"/>
</dbReference>
<dbReference type="InterPro" id="IPR029052">
    <property type="entry name" value="Metallo-depent_PP-like"/>
</dbReference>
<evidence type="ECO:0000259" key="3">
    <source>
        <dbReference type="Pfam" id="PF19272"/>
    </source>
</evidence>